<feature type="domain" description="MARVEL" evidence="7">
    <location>
        <begin position="40"/>
        <end position="169"/>
    </location>
</feature>
<keyword evidence="2 5" id="KW-0812">Transmembrane</keyword>
<evidence type="ECO:0000313" key="9">
    <source>
        <dbReference type="Proteomes" id="UP001432322"/>
    </source>
</evidence>
<protein>
    <recommendedName>
        <fullName evidence="7">MARVEL domain-containing protein</fullName>
    </recommendedName>
</protein>
<comment type="subcellular location">
    <subcellularLocation>
        <location evidence="1">Membrane</location>
        <topology evidence="1">Multi-pass membrane protein</topology>
    </subcellularLocation>
</comment>
<dbReference type="Proteomes" id="UP001432322">
    <property type="component" value="Unassembled WGS sequence"/>
</dbReference>
<evidence type="ECO:0000256" key="1">
    <source>
        <dbReference type="ARBA" id="ARBA00004141"/>
    </source>
</evidence>
<name>A0AAV5WBI6_9BILA</name>
<gene>
    <name evidence="8" type="ORF">PFISCL1PPCAC_20671</name>
</gene>
<comment type="caution">
    <text evidence="8">The sequence shown here is derived from an EMBL/GenBank/DDBJ whole genome shotgun (WGS) entry which is preliminary data.</text>
</comment>
<feature type="non-terminal residue" evidence="8">
    <location>
        <position position="1"/>
    </location>
</feature>
<dbReference type="PROSITE" id="PS51225">
    <property type="entry name" value="MARVEL"/>
    <property type="match status" value="1"/>
</dbReference>
<keyword evidence="3 6" id="KW-1133">Transmembrane helix</keyword>
<organism evidence="8 9">
    <name type="scientific">Pristionchus fissidentatus</name>
    <dbReference type="NCBI Taxonomy" id="1538716"/>
    <lineage>
        <taxon>Eukaryota</taxon>
        <taxon>Metazoa</taxon>
        <taxon>Ecdysozoa</taxon>
        <taxon>Nematoda</taxon>
        <taxon>Chromadorea</taxon>
        <taxon>Rhabditida</taxon>
        <taxon>Rhabditina</taxon>
        <taxon>Diplogasteromorpha</taxon>
        <taxon>Diplogasteroidea</taxon>
        <taxon>Neodiplogasteridae</taxon>
        <taxon>Pristionchus</taxon>
    </lineage>
</organism>
<evidence type="ECO:0000256" key="4">
    <source>
        <dbReference type="ARBA" id="ARBA00023136"/>
    </source>
</evidence>
<proteinExistence type="predicted"/>
<reference evidence="8" key="1">
    <citation type="submission" date="2023-10" db="EMBL/GenBank/DDBJ databases">
        <title>Genome assembly of Pristionchus species.</title>
        <authorList>
            <person name="Yoshida K."/>
            <person name="Sommer R.J."/>
        </authorList>
    </citation>
    <scope>NUCLEOTIDE SEQUENCE</scope>
    <source>
        <strain evidence="8">RS5133</strain>
    </source>
</reference>
<accession>A0AAV5WBI6</accession>
<feature type="transmembrane region" description="Helical" evidence="6">
    <location>
        <begin position="50"/>
        <end position="70"/>
    </location>
</feature>
<evidence type="ECO:0000313" key="8">
    <source>
        <dbReference type="EMBL" id="GMT29374.1"/>
    </source>
</evidence>
<evidence type="ECO:0000256" key="6">
    <source>
        <dbReference type="SAM" id="Phobius"/>
    </source>
</evidence>
<feature type="transmembrane region" description="Helical" evidence="6">
    <location>
        <begin position="76"/>
        <end position="97"/>
    </location>
</feature>
<keyword evidence="9" id="KW-1185">Reference proteome</keyword>
<evidence type="ECO:0000256" key="2">
    <source>
        <dbReference type="ARBA" id="ARBA00022692"/>
    </source>
</evidence>
<feature type="transmembrane region" description="Helical" evidence="6">
    <location>
        <begin position="141"/>
        <end position="163"/>
    </location>
</feature>
<dbReference type="Pfam" id="PF01284">
    <property type="entry name" value="MARVEL"/>
    <property type="match status" value="1"/>
</dbReference>
<dbReference type="PANTHER" id="PTHR22776">
    <property type="entry name" value="MARVEL-CONTAINING POTENTIAL LIPID RAFT-ASSOCIATED PROTEIN"/>
    <property type="match status" value="1"/>
</dbReference>
<dbReference type="GO" id="GO:0016020">
    <property type="term" value="C:membrane"/>
    <property type="evidence" value="ECO:0007669"/>
    <property type="project" value="UniProtKB-SubCell"/>
</dbReference>
<dbReference type="PANTHER" id="PTHR22776:SF49">
    <property type="entry name" value="MARVEL DOMAIN-CONTAINING PROTEIN"/>
    <property type="match status" value="1"/>
</dbReference>
<dbReference type="EMBL" id="BTSY01000005">
    <property type="protein sequence ID" value="GMT29374.1"/>
    <property type="molecule type" value="Genomic_DNA"/>
</dbReference>
<feature type="transmembrane region" description="Helical" evidence="6">
    <location>
        <begin position="109"/>
        <end position="135"/>
    </location>
</feature>
<evidence type="ECO:0000259" key="7">
    <source>
        <dbReference type="PROSITE" id="PS51225"/>
    </source>
</evidence>
<sequence length="189" mass="20806">SEMADGRYSTTQTTVETREYYAYDDRPTMQFEMPKFDGGYVRSLGGMLKIICIILCLLCFLCVLIGGPGYYTGAGWATFVATVGLSISTTLLALYIFHIVDASPQIPWVLIEMIYCFVWTIFFFIAACVLGVAAARYHGTAGWGAASFFALGAMCAYGFDAYLKFLGWKRDEVASGGAHPETRTQAQHV</sequence>
<evidence type="ECO:0000256" key="5">
    <source>
        <dbReference type="PROSITE-ProRule" id="PRU00581"/>
    </source>
</evidence>
<dbReference type="InterPro" id="IPR008253">
    <property type="entry name" value="Marvel"/>
</dbReference>
<dbReference type="InterPro" id="IPR050578">
    <property type="entry name" value="MARVEL-CKLF_proteins"/>
</dbReference>
<evidence type="ECO:0000256" key="3">
    <source>
        <dbReference type="ARBA" id="ARBA00022989"/>
    </source>
</evidence>
<dbReference type="AlphaFoldDB" id="A0AAV5WBI6"/>
<keyword evidence="4 5" id="KW-0472">Membrane</keyword>